<comment type="subcellular location">
    <subcellularLocation>
        <location evidence="1">Membrane</location>
        <topology evidence="1">Multi-pass membrane protein</topology>
    </subcellularLocation>
</comment>
<protein>
    <submittedName>
        <fullName evidence="6">TM2 domain containing protein (Modular protein)</fullName>
    </submittedName>
</protein>
<keyword evidence="4" id="KW-0472">Membrane</keyword>
<dbReference type="PANTHER" id="PTHR21016:SF25">
    <property type="entry name" value="TM2 DOMAIN-CONTAINING PROTEIN DDB_G0277895-RELATED"/>
    <property type="match status" value="1"/>
</dbReference>
<keyword evidence="2" id="KW-0812">Transmembrane</keyword>
<evidence type="ECO:0000259" key="5">
    <source>
        <dbReference type="Pfam" id="PF05154"/>
    </source>
</evidence>
<name>A0A0B7HE71_9FLAO</name>
<evidence type="ECO:0000256" key="4">
    <source>
        <dbReference type="ARBA" id="ARBA00023136"/>
    </source>
</evidence>
<dbReference type="GO" id="GO:0016020">
    <property type="term" value="C:membrane"/>
    <property type="evidence" value="ECO:0007669"/>
    <property type="project" value="UniProtKB-SubCell"/>
</dbReference>
<keyword evidence="3" id="KW-1133">Transmembrane helix</keyword>
<evidence type="ECO:0000313" key="7">
    <source>
        <dbReference type="Proteomes" id="UP000044026"/>
    </source>
</evidence>
<accession>A0A0B7HE71</accession>
<reference evidence="6 7" key="1">
    <citation type="submission" date="2015-01" db="EMBL/GenBank/DDBJ databases">
        <authorList>
            <person name="Xiang T."/>
            <person name="Song Y."/>
            <person name="Huang L."/>
            <person name="Wang B."/>
            <person name="Wu P."/>
        </authorList>
    </citation>
    <scope>NUCLEOTIDE SEQUENCE [LARGE SCALE GENOMIC DNA]</scope>
    <source>
        <strain evidence="6 7">Cc12</strain>
    </source>
</reference>
<proteinExistence type="predicted"/>
<dbReference type="EMBL" id="CDOE01000068">
    <property type="protein sequence ID" value="CEN37560.1"/>
    <property type="molecule type" value="Genomic_DNA"/>
</dbReference>
<evidence type="ECO:0000256" key="1">
    <source>
        <dbReference type="ARBA" id="ARBA00004141"/>
    </source>
</evidence>
<dbReference type="InterPro" id="IPR050932">
    <property type="entry name" value="TM2D1-3-like"/>
</dbReference>
<evidence type="ECO:0000313" key="6">
    <source>
        <dbReference type="EMBL" id="CEN37560.1"/>
    </source>
</evidence>
<dbReference type="AlphaFoldDB" id="A0A0B7HE71"/>
<dbReference type="Pfam" id="PF05154">
    <property type="entry name" value="TM2"/>
    <property type="match status" value="1"/>
</dbReference>
<dbReference type="Proteomes" id="UP000044026">
    <property type="component" value="Unassembled WGS sequence"/>
</dbReference>
<sequence>MVIHRQKQKVKNFVILKKSSFFAKSNFNLIALWMHKKWICSLCPIQNSSKSEIVPQIRERMLQLDESKWVGVQSLQFKDPTTSLIISILAGGLGIDRFFIGDVGLGVAKLLTCGGLGIWSIVDWFMIQDATRDKNAQLLQTALQ</sequence>
<feature type="domain" description="TM2" evidence="5">
    <location>
        <begin position="77"/>
        <end position="125"/>
    </location>
</feature>
<evidence type="ECO:0000256" key="2">
    <source>
        <dbReference type="ARBA" id="ARBA00022692"/>
    </source>
</evidence>
<dbReference type="PANTHER" id="PTHR21016">
    <property type="entry name" value="BETA-AMYLOID BINDING PROTEIN-RELATED"/>
    <property type="match status" value="1"/>
</dbReference>
<dbReference type="InterPro" id="IPR007829">
    <property type="entry name" value="TM2"/>
</dbReference>
<organism evidence="6 7">
    <name type="scientific">Capnocytophaga canimorsus</name>
    <dbReference type="NCBI Taxonomy" id="28188"/>
    <lineage>
        <taxon>Bacteria</taxon>
        <taxon>Pseudomonadati</taxon>
        <taxon>Bacteroidota</taxon>
        <taxon>Flavobacteriia</taxon>
        <taxon>Flavobacteriales</taxon>
        <taxon>Flavobacteriaceae</taxon>
        <taxon>Capnocytophaga</taxon>
    </lineage>
</organism>
<evidence type="ECO:0000256" key="3">
    <source>
        <dbReference type="ARBA" id="ARBA00022989"/>
    </source>
</evidence>
<gene>
    <name evidence="6" type="ORF">CCAN12_700071</name>
</gene>